<protein>
    <submittedName>
        <fullName evidence="2">Uncharacterized protein</fullName>
    </submittedName>
</protein>
<sequence>MSTKMVIYMRISIPLCFHHREQVRSRQTNEQVGQAPSPRLLQLTGKGHASRRQTGPFTSLPLAAFGMDPFPPVRGFRLYPDAGDAIASRIFFRFVQAWGSRLLKEDLSRRSSRAGESVYKICRLLPGDCITRSRILPTREANFPLLRCLGRGREIFRSHPIFPPSSSTTRSARATASSTS</sequence>
<organism evidence="2 3">
    <name type="scientific">Planifilum fulgidum</name>
    <dbReference type="NCBI Taxonomy" id="201973"/>
    <lineage>
        <taxon>Bacteria</taxon>
        <taxon>Bacillati</taxon>
        <taxon>Bacillota</taxon>
        <taxon>Bacilli</taxon>
        <taxon>Bacillales</taxon>
        <taxon>Thermoactinomycetaceae</taxon>
        <taxon>Planifilum</taxon>
    </lineage>
</organism>
<keyword evidence="3" id="KW-1185">Reference proteome</keyword>
<evidence type="ECO:0000256" key="1">
    <source>
        <dbReference type="SAM" id="MobiDB-lite"/>
    </source>
</evidence>
<proteinExistence type="predicted"/>
<reference evidence="2 3" key="1">
    <citation type="submission" date="2016-10" db="EMBL/GenBank/DDBJ databases">
        <authorList>
            <person name="de Groot N.N."/>
        </authorList>
    </citation>
    <scope>NUCLEOTIDE SEQUENCE [LARGE SCALE GENOMIC DNA]</scope>
    <source>
        <strain evidence="2 3">DSM 44945</strain>
    </source>
</reference>
<accession>A0A1I2SY74</accession>
<dbReference type="Proteomes" id="UP000198661">
    <property type="component" value="Unassembled WGS sequence"/>
</dbReference>
<feature type="compositionally biased region" description="Polar residues" evidence="1">
    <location>
        <begin position="25"/>
        <end position="34"/>
    </location>
</feature>
<evidence type="ECO:0000313" key="3">
    <source>
        <dbReference type="Proteomes" id="UP000198661"/>
    </source>
</evidence>
<feature type="region of interest" description="Disordered" evidence="1">
    <location>
        <begin position="160"/>
        <end position="180"/>
    </location>
</feature>
<feature type="compositionally biased region" description="Low complexity" evidence="1">
    <location>
        <begin position="165"/>
        <end position="180"/>
    </location>
</feature>
<dbReference type="AlphaFoldDB" id="A0A1I2SY74"/>
<dbReference type="EMBL" id="FOOK01000051">
    <property type="protein sequence ID" value="SFG57558.1"/>
    <property type="molecule type" value="Genomic_DNA"/>
</dbReference>
<evidence type="ECO:0000313" key="2">
    <source>
        <dbReference type="EMBL" id="SFG57558.1"/>
    </source>
</evidence>
<gene>
    <name evidence="2" type="ORF">SAMN04488025_1513</name>
</gene>
<feature type="region of interest" description="Disordered" evidence="1">
    <location>
        <begin position="24"/>
        <end position="52"/>
    </location>
</feature>
<name>A0A1I2SY74_9BACL</name>